<keyword evidence="1" id="KW-0479">Metal-binding</keyword>
<name>A0ABM4B8M3_HYDVU</name>
<evidence type="ECO:0000256" key="3">
    <source>
        <dbReference type="ARBA" id="ARBA00022833"/>
    </source>
</evidence>
<feature type="domain" description="THAP-type" evidence="8">
    <location>
        <begin position="1"/>
        <end position="94"/>
    </location>
</feature>
<evidence type="ECO:0000256" key="7">
    <source>
        <dbReference type="SAM" id="MobiDB-lite"/>
    </source>
</evidence>
<dbReference type="InterPro" id="IPR006612">
    <property type="entry name" value="THAP_Znf"/>
</dbReference>
<protein>
    <submittedName>
        <fullName evidence="10">Uncharacterized protein LOC136075709</fullName>
    </submittedName>
</protein>
<dbReference type="InterPro" id="IPR048366">
    <property type="entry name" value="TNP-like_GBD"/>
</dbReference>
<evidence type="ECO:0000313" key="10">
    <source>
        <dbReference type="RefSeq" id="XP_065645216.1"/>
    </source>
</evidence>
<reference evidence="10" key="2">
    <citation type="submission" date="2025-08" db="UniProtKB">
        <authorList>
            <consortium name="RefSeq"/>
        </authorList>
    </citation>
    <scope>IDENTIFICATION</scope>
</reference>
<keyword evidence="9" id="KW-1185">Reference proteome</keyword>
<dbReference type="Pfam" id="PF21788">
    <property type="entry name" value="TNP-like_GBD"/>
    <property type="match status" value="1"/>
</dbReference>
<evidence type="ECO:0000259" key="8">
    <source>
        <dbReference type="PROSITE" id="PS50950"/>
    </source>
</evidence>
<dbReference type="InterPro" id="IPR048365">
    <property type="entry name" value="TNP-like_RNaseH_N"/>
</dbReference>
<dbReference type="Pfam" id="PF21787">
    <property type="entry name" value="TNP-like_RNaseH_N"/>
    <property type="match status" value="1"/>
</dbReference>
<dbReference type="RefSeq" id="XP_065645216.1">
    <property type="nucleotide sequence ID" value="XM_065789144.1"/>
</dbReference>
<dbReference type="SUPFAM" id="SSF57716">
    <property type="entry name" value="Glucocorticoid receptor-like (DNA-binding domain)"/>
    <property type="match status" value="1"/>
</dbReference>
<dbReference type="SMART" id="SM00980">
    <property type="entry name" value="THAP"/>
    <property type="match status" value="1"/>
</dbReference>
<evidence type="ECO:0000256" key="2">
    <source>
        <dbReference type="ARBA" id="ARBA00022771"/>
    </source>
</evidence>
<feature type="coiled-coil region" evidence="6">
    <location>
        <begin position="313"/>
        <end position="340"/>
    </location>
</feature>
<keyword evidence="4 5" id="KW-0238">DNA-binding</keyword>
<keyword evidence="6" id="KW-0175">Coiled coil</keyword>
<gene>
    <name evidence="10" type="primary">LOC136075709</name>
</gene>
<dbReference type="PROSITE" id="PS50950">
    <property type="entry name" value="ZF_THAP"/>
    <property type="match status" value="1"/>
</dbReference>
<dbReference type="GeneID" id="136075709"/>
<evidence type="ECO:0000313" key="9">
    <source>
        <dbReference type="Proteomes" id="UP001652625"/>
    </source>
</evidence>
<keyword evidence="3" id="KW-0862">Zinc</keyword>
<proteinExistence type="predicted"/>
<reference evidence="9" key="1">
    <citation type="submission" date="2025-05" db="UniProtKB">
        <authorList>
            <consortium name="RefSeq"/>
        </authorList>
    </citation>
    <scope>NUCLEOTIDE SEQUENCE [LARGE SCALE GENOMIC DNA]</scope>
</reference>
<feature type="region of interest" description="Disordered" evidence="7">
    <location>
        <begin position="867"/>
        <end position="891"/>
    </location>
</feature>
<evidence type="ECO:0000256" key="4">
    <source>
        <dbReference type="ARBA" id="ARBA00023125"/>
    </source>
</evidence>
<evidence type="ECO:0000256" key="5">
    <source>
        <dbReference type="PROSITE-ProRule" id="PRU00309"/>
    </source>
</evidence>
<sequence>MPGRNCAFPTCTVSYTNKHSFMSSFRIPTRKCDSDWKNDIVKVLNKYRKVDKSLQERIDAGRVYICERHFKPEDFELTKSGRKTLKLGSVPTLNLPVKSHETFTAERRKLEKVCINKPKTPKAVCYKHWKDFVSRTTKLKNVYNWQVTINDNKQIAQFKNFETPFSLPKCEVIVNDSLEFTCLVFGWKLPDDHIIYKDFKRSMTNVFIHNLLQKISLFNVCKGIEQEIINSSVLNHVIPFDYDLDTLSPMQYKELKRHKDCRVLHEESECDVCKKVEVVLKKQFKSKIKINNTAAKLKAPLTKTSKNRIVLALQQERVQTKELKEKVDRMRREINAKGVELNKDFINDINHIMESNNQVMTPFMKLFWEEQKKASTNQKSLKYHPMIIRFCLSLSMKSASAYDELRNSMILTLPSRRTLSDYKNAIHPSVGFNPNVIEELKMITKNLNEVQRFIVLSFDEIKISENLVYDKHSNELIGFVDLGDPHLNYSTFKDIDDLASHCLVYYVRGVASDLKFALAYFATKGITASQIMSTFWKAVSVLELECALKVIAAVSDGASPNRLFYKMHKGMDNIESLVVYRSQNIFADRYIYFFSDAPHLIKTFRNSLHHSGDSENHTRNLWNEQKVIWSYFVKLVNDDIFIDLKLLPKLTLEHVHLNSFSVMNVRLAAQILSQSVSNVLRLKYPQETHVTAQICELMDKFFDCTITRNQTEGILKRKEFLLPYRNVNDFRFDWLRNTFLKYLETWQENIKNRTGTFHQGEREKMFISLQTYEGLHITVNSLIEVTKFLLTSGMPFVLTERFDCTQDVLEEYFGRHRSLGRRNDNPTLTQFGYQSNAIRMQRSVAPVTGNSIGAHKQKRKVSWRIASKEPLGKKYRSKKKKQENLGTHENN</sequence>
<evidence type="ECO:0000256" key="6">
    <source>
        <dbReference type="SAM" id="Coils"/>
    </source>
</evidence>
<keyword evidence="2 5" id="KW-0863">Zinc-finger</keyword>
<accession>A0ABM4B8M3</accession>
<organism evidence="9 10">
    <name type="scientific">Hydra vulgaris</name>
    <name type="common">Hydra</name>
    <name type="synonym">Hydra attenuata</name>
    <dbReference type="NCBI Taxonomy" id="6087"/>
    <lineage>
        <taxon>Eukaryota</taxon>
        <taxon>Metazoa</taxon>
        <taxon>Cnidaria</taxon>
        <taxon>Hydrozoa</taxon>
        <taxon>Hydroidolina</taxon>
        <taxon>Anthoathecata</taxon>
        <taxon>Aplanulata</taxon>
        <taxon>Hydridae</taxon>
        <taxon>Hydra</taxon>
    </lineage>
</organism>
<evidence type="ECO:0000256" key="1">
    <source>
        <dbReference type="ARBA" id="ARBA00022723"/>
    </source>
</evidence>
<dbReference type="Proteomes" id="UP001652625">
    <property type="component" value="Chromosome 02"/>
</dbReference>
<dbReference type="Pfam" id="PF05485">
    <property type="entry name" value="THAP"/>
    <property type="match status" value="1"/>
</dbReference>